<comment type="caution">
    <text evidence="2">The sequence shown here is derived from an EMBL/GenBank/DDBJ whole genome shotgun (WGS) entry which is preliminary data.</text>
</comment>
<keyword evidence="3" id="KW-1185">Reference proteome</keyword>
<dbReference type="Proteomes" id="UP000887458">
    <property type="component" value="Unassembled WGS sequence"/>
</dbReference>
<gene>
    <name evidence="2" type="ORF">DERP_013288</name>
</gene>
<protein>
    <submittedName>
        <fullName evidence="2">Uncharacterized protein</fullName>
    </submittedName>
</protein>
<sequence length="91" mass="9962">MAPVYVNTYSDGNKHIDTGGGGGGSKIPSNHHHQQFPHDNDADDNEQNFSKSKYQPSNQRISYRQSNSNSTILTTKVGLVIGVIDVNKSFV</sequence>
<reference evidence="2 3" key="2">
    <citation type="journal article" date="2022" name="Mol. Biol. Evol.">
        <title>Comparative Genomics Reveals Insights into the Divergent Evolution of Astigmatic Mites and Household Pest Adaptations.</title>
        <authorList>
            <person name="Xiong Q."/>
            <person name="Wan A.T."/>
            <person name="Liu X."/>
            <person name="Fung C.S."/>
            <person name="Xiao X."/>
            <person name="Malainual N."/>
            <person name="Hou J."/>
            <person name="Wang L."/>
            <person name="Wang M."/>
            <person name="Yang K.Y."/>
            <person name="Cui Y."/>
            <person name="Leung E.L."/>
            <person name="Nong W."/>
            <person name="Shin S.K."/>
            <person name="Au S.W."/>
            <person name="Jeong K.Y."/>
            <person name="Chew F.T."/>
            <person name="Hui J.H."/>
            <person name="Leung T.F."/>
            <person name="Tungtrongchitr A."/>
            <person name="Zhong N."/>
            <person name="Liu Z."/>
            <person name="Tsui S.K."/>
        </authorList>
    </citation>
    <scope>NUCLEOTIDE SEQUENCE [LARGE SCALE GENOMIC DNA]</scope>
    <source>
        <strain evidence="2">Derp</strain>
    </source>
</reference>
<evidence type="ECO:0000313" key="3">
    <source>
        <dbReference type="Proteomes" id="UP000887458"/>
    </source>
</evidence>
<proteinExistence type="predicted"/>
<reference evidence="2 3" key="1">
    <citation type="journal article" date="2018" name="J. Allergy Clin. Immunol.">
        <title>High-quality assembly of Dermatophagoides pteronyssinus genome and transcriptome reveals a wide range of novel allergens.</title>
        <authorList>
            <person name="Liu X.Y."/>
            <person name="Yang K.Y."/>
            <person name="Wang M.Q."/>
            <person name="Kwok J.S."/>
            <person name="Zeng X."/>
            <person name="Yang Z."/>
            <person name="Xiao X.J."/>
            <person name="Lau C.P."/>
            <person name="Li Y."/>
            <person name="Huang Z.M."/>
            <person name="Ba J.G."/>
            <person name="Yim A.K."/>
            <person name="Ouyang C.Y."/>
            <person name="Ngai S.M."/>
            <person name="Chan T.F."/>
            <person name="Leung E.L."/>
            <person name="Liu L."/>
            <person name="Liu Z.G."/>
            <person name="Tsui S.K."/>
        </authorList>
    </citation>
    <scope>NUCLEOTIDE SEQUENCE [LARGE SCALE GENOMIC DNA]</scope>
    <source>
        <strain evidence="2">Derp</strain>
    </source>
</reference>
<feature type="region of interest" description="Disordered" evidence="1">
    <location>
        <begin position="1"/>
        <end position="68"/>
    </location>
</feature>
<organism evidence="2 3">
    <name type="scientific">Dermatophagoides pteronyssinus</name>
    <name type="common">European house dust mite</name>
    <dbReference type="NCBI Taxonomy" id="6956"/>
    <lineage>
        <taxon>Eukaryota</taxon>
        <taxon>Metazoa</taxon>
        <taxon>Ecdysozoa</taxon>
        <taxon>Arthropoda</taxon>
        <taxon>Chelicerata</taxon>
        <taxon>Arachnida</taxon>
        <taxon>Acari</taxon>
        <taxon>Acariformes</taxon>
        <taxon>Sarcoptiformes</taxon>
        <taxon>Astigmata</taxon>
        <taxon>Psoroptidia</taxon>
        <taxon>Analgoidea</taxon>
        <taxon>Pyroglyphidae</taxon>
        <taxon>Dermatophagoidinae</taxon>
        <taxon>Dermatophagoides</taxon>
    </lineage>
</organism>
<evidence type="ECO:0000313" key="2">
    <source>
        <dbReference type="EMBL" id="KAH9417118.1"/>
    </source>
</evidence>
<dbReference type="EMBL" id="NJHN03000081">
    <property type="protein sequence ID" value="KAH9417118.1"/>
    <property type="molecule type" value="Genomic_DNA"/>
</dbReference>
<evidence type="ECO:0000256" key="1">
    <source>
        <dbReference type="SAM" id="MobiDB-lite"/>
    </source>
</evidence>
<feature type="compositionally biased region" description="Polar residues" evidence="1">
    <location>
        <begin position="47"/>
        <end position="68"/>
    </location>
</feature>
<name>A0ABQ8J3H3_DERPT</name>
<accession>A0ABQ8J3H3</accession>